<dbReference type="Gene3D" id="3.40.50.150">
    <property type="entry name" value="Vaccinia Virus protein VP39"/>
    <property type="match status" value="1"/>
</dbReference>
<feature type="binding site" evidence="6">
    <location>
        <position position="90"/>
    </location>
    <ligand>
        <name>S-adenosyl-L-methionine</name>
        <dbReference type="ChEBI" id="CHEBI:59789"/>
    </ligand>
</feature>
<feature type="binding site" evidence="6">
    <location>
        <position position="95"/>
    </location>
    <ligand>
        <name>S-adenosyl-L-methionine</name>
        <dbReference type="ChEBI" id="CHEBI:59789"/>
    </ligand>
</feature>
<dbReference type="PANTHER" id="PTHR31760">
    <property type="entry name" value="S-ADENOSYL-L-METHIONINE-DEPENDENT METHYLTRANSFERASES SUPERFAMILY PROTEIN"/>
    <property type="match status" value="1"/>
</dbReference>
<evidence type="ECO:0000256" key="1">
    <source>
        <dbReference type="ARBA" id="ARBA00022490"/>
    </source>
</evidence>
<dbReference type="PANTHER" id="PTHR31760:SF0">
    <property type="entry name" value="S-ADENOSYL-L-METHIONINE-DEPENDENT METHYLTRANSFERASES SUPERFAMILY PROTEIN"/>
    <property type="match status" value="1"/>
</dbReference>
<evidence type="ECO:0000256" key="7">
    <source>
        <dbReference type="SAM" id="MobiDB-lite"/>
    </source>
</evidence>
<dbReference type="EMBL" id="JALBUF010000004">
    <property type="protein sequence ID" value="MCI0183285.1"/>
    <property type="molecule type" value="Genomic_DNA"/>
</dbReference>
<dbReference type="Proteomes" id="UP001139263">
    <property type="component" value="Unassembled WGS sequence"/>
</dbReference>
<evidence type="ECO:0000256" key="3">
    <source>
        <dbReference type="ARBA" id="ARBA00022603"/>
    </source>
</evidence>
<proteinExistence type="inferred from homology"/>
<dbReference type="EC" id="2.1.1.-" evidence="6"/>
<comment type="function">
    <text evidence="6">Specifically methylates the N7 position of guanine in position 535 of 16S rRNA.</text>
</comment>
<dbReference type="FunFam" id="3.40.50.150:FF:000041">
    <property type="entry name" value="Ribosomal RNA small subunit methyltransferase G"/>
    <property type="match status" value="1"/>
</dbReference>
<evidence type="ECO:0000256" key="4">
    <source>
        <dbReference type="ARBA" id="ARBA00022679"/>
    </source>
</evidence>
<dbReference type="Pfam" id="PF02527">
    <property type="entry name" value="GidB"/>
    <property type="match status" value="1"/>
</dbReference>
<comment type="caution">
    <text evidence="6">Lacks conserved residue(s) required for the propagation of feature annotation.</text>
</comment>
<dbReference type="InterPro" id="IPR003682">
    <property type="entry name" value="rRNA_ssu_MeTfrase_G"/>
</dbReference>
<dbReference type="RefSeq" id="WP_241713360.1">
    <property type="nucleotide sequence ID" value="NZ_JALBUF010000004.1"/>
</dbReference>
<keyword evidence="1 6" id="KW-0963">Cytoplasm</keyword>
<reference evidence="8" key="1">
    <citation type="submission" date="2022-03" db="EMBL/GenBank/DDBJ databases">
        <title>Draft Genome Sequence of Firmicute Strain S0AB, a Heterotrophic Iron/Sulfur-Oxidizing Extreme Acidophile.</title>
        <authorList>
            <person name="Vergara E."/>
            <person name="Pakostova E."/>
            <person name="Johnson D.B."/>
            <person name="Holmes D.S."/>
        </authorList>
    </citation>
    <scope>NUCLEOTIDE SEQUENCE</scope>
    <source>
        <strain evidence="8">S0AB</strain>
    </source>
</reference>
<gene>
    <name evidence="6 8" type="primary">rsmG</name>
    <name evidence="8" type="ORF">MM817_01558</name>
</gene>
<keyword evidence="9" id="KW-1185">Reference proteome</keyword>
<comment type="subcellular location">
    <subcellularLocation>
        <location evidence="6">Cytoplasm</location>
    </subcellularLocation>
</comment>
<dbReference type="PIRSF" id="PIRSF003078">
    <property type="entry name" value="GidB"/>
    <property type="match status" value="1"/>
</dbReference>
<feature type="binding site" evidence="6">
    <location>
        <begin position="141"/>
        <end position="142"/>
    </location>
    <ligand>
        <name>S-adenosyl-L-methionine</name>
        <dbReference type="ChEBI" id="CHEBI:59789"/>
    </ligand>
</feature>
<evidence type="ECO:0000313" key="9">
    <source>
        <dbReference type="Proteomes" id="UP001139263"/>
    </source>
</evidence>
<sequence length="258" mass="29397">MNSSSETFSLDDFIAYCYQRGFSLTDKQIDQFVRYAFLLQEWNERMNLTAITSLEGILLKHFVDCLELIPVIRHSSAWIEGRTLRMLDFGTGAGFPGLVLKLVMPEVEMTLCDSLRKRTDFLTTVVKQLDVSNVTILHTRAEELAKDRAYRERFSHVVARAVARMPVLIEWAGPFVEIGGSFHAMKGPDPKNEMEESLYVAKKLGFSQFVVTPYVLPLQAGDHTIISLYKDRPTPKVFPRKPGEAQRSPLLTRNHESK</sequence>
<comment type="similarity">
    <text evidence="6">Belongs to the methyltransferase superfamily. RNA methyltransferase RsmG family.</text>
</comment>
<keyword evidence="3 6" id="KW-0489">Methyltransferase</keyword>
<dbReference type="HAMAP" id="MF_00074">
    <property type="entry name" value="16SrRNA_methyltr_G"/>
    <property type="match status" value="1"/>
</dbReference>
<feature type="binding site" evidence="6">
    <location>
        <position position="160"/>
    </location>
    <ligand>
        <name>S-adenosyl-L-methionine</name>
        <dbReference type="ChEBI" id="CHEBI:59789"/>
    </ligand>
</feature>
<accession>A0A9X1V8P6</accession>
<evidence type="ECO:0000256" key="6">
    <source>
        <dbReference type="HAMAP-Rule" id="MF_00074"/>
    </source>
</evidence>
<dbReference type="AlphaFoldDB" id="A0A9X1V8P6"/>
<keyword evidence="4 6" id="KW-0808">Transferase</keyword>
<dbReference type="SUPFAM" id="SSF53335">
    <property type="entry name" value="S-adenosyl-L-methionine-dependent methyltransferases"/>
    <property type="match status" value="1"/>
</dbReference>
<organism evidence="8 9">
    <name type="scientific">Sulfoacidibacillus ferrooxidans</name>
    <dbReference type="NCBI Taxonomy" id="2005001"/>
    <lineage>
        <taxon>Bacteria</taxon>
        <taxon>Bacillati</taxon>
        <taxon>Bacillota</taxon>
        <taxon>Bacilli</taxon>
        <taxon>Bacillales</taxon>
        <taxon>Alicyclobacillaceae</taxon>
        <taxon>Sulfoacidibacillus</taxon>
    </lineage>
</organism>
<name>A0A9X1V8P6_9BACL</name>
<dbReference type="GO" id="GO:0070043">
    <property type="term" value="F:rRNA (guanine-N7-)-methyltransferase activity"/>
    <property type="evidence" value="ECO:0007669"/>
    <property type="project" value="UniProtKB-UniRule"/>
</dbReference>
<protein>
    <recommendedName>
        <fullName evidence="6">Ribosomal RNA small subunit methyltransferase G</fullName>
        <ecNumber evidence="6">2.1.1.-</ecNumber>
    </recommendedName>
    <alternativeName>
        <fullName evidence="6">16S rRNA 7-methylguanosine methyltransferase</fullName>
        <shortName evidence="6">16S rRNA m7G methyltransferase</shortName>
    </alternativeName>
</protein>
<feature type="region of interest" description="Disordered" evidence="7">
    <location>
        <begin position="236"/>
        <end position="258"/>
    </location>
</feature>
<evidence type="ECO:0000313" key="8">
    <source>
        <dbReference type="EMBL" id="MCI0183285.1"/>
    </source>
</evidence>
<dbReference type="GO" id="GO:0005829">
    <property type="term" value="C:cytosol"/>
    <property type="evidence" value="ECO:0007669"/>
    <property type="project" value="TreeGrafter"/>
</dbReference>
<dbReference type="NCBIfam" id="TIGR00138">
    <property type="entry name" value="rsmG_gidB"/>
    <property type="match status" value="1"/>
</dbReference>
<evidence type="ECO:0000256" key="2">
    <source>
        <dbReference type="ARBA" id="ARBA00022552"/>
    </source>
</evidence>
<keyword evidence="2 6" id="KW-0698">rRNA processing</keyword>
<dbReference type="InterPro" id="IPR029063">
    <property type="entry name" value="SAM-dependent_MTases_sf"/>
</dbReference>
<comment type="caution">
    <text evidence="8">The sequence shown here is derived from an EMBL/GenBank/DDBJ whole genome shotgun (WGS) entry which is preliminary data.</text>
</comment>
<evidence type="ECO:0000256" key="5">
    <source>
        <dbReference type="ARBA" id="ARBA00022691"/>
    </source>
</evidence>
<keyword evidence="5 6" id="KW-0949">S-adenosyl-L-methionine</keyword>